<evidence type="ECO:0000256" key="1">
    <source>
        <dbReference type="ARBA" id="ARBA00022741"/>
    </source>
</evidence>
<keyword evidence="2" id="KW-0342">GTP-binding</keyword>
<feature type="region of interest" description="Disordered" evidence="3">
    <location>
        <begin position="36"/>
        <end position="61"/>
    </location>
</feature>
<sequence>MSGQGWRRGKEASLSSTWWLKADVAVLVVDASRGEFEADPRGGRPDTGARPSGAIAGASRSSLSPSIKVDQVNWEHERFKAWTVLKTGWLQGEWCHPGFSQESDVFYVPTSGLSGENLTTKSSAPELTSRSGLRVLWNRVHSDRRQSTGQPPNETCTVKSVGCVFCDIKEPIRACSRFRARVLLFNMEVPITQGFPIK</sequence>
<evidence type="ECO:0000313" key="5">
    <source>
        <dbReference type="Proteomes" id="UP001356427"/>
    </source>
</evidence>
<dbReference type="PANTHER" id="PTHR23115">
    <property type="entry name" value="TRANSLATION FACTOR"/>
    <property type="match status" value="1"/>
</dbReference>
<keyword evidence="1" id="KW-0547">Nucleotide-binding</keyword>
<dbReference type="AlphaFoldDB" id="A0AAN8QAS7"/>
<accession>A0AAN8QAS7</accession>
<organism evidence="4 5">
    <name type="scientific">Coregonus suidteri</name>
    <dbReference type="NCBI Taxonomy" id="861788"/>
    <lineage>
        <taxon>Eukaryota</taxon>
        <taxon>Metazoa</taxon>
        <taxon>Chordata</taxon>
        <taxon>Craniata</taxon>
        <taxon>Vertebrata</taxon>
        <taxon>Euteleostomi</taxon>
        <taxon>Actinopterygii</taxon>
        <taxon>Neopterygii</taxon>
        <taxon>Teleostei</taxon>
        <taxon>Protacanthopterygii</taxon>
        <taxon>Salmoniformes</taxon>
        <taxon>Salmonidae</taxon>
        <taxon>Coregoninae</taxon>
        <taxon>Coregonus</taxon>
    </lineage>
</organism>
<proteinExistence type="predicted"/>
<gene>
    <name evidence="4" type="ORF">J4Q44_G00324720</name>
</gene>
<dbReference type="InterPro" id="IPR027417">
    <property type="entry name" value="P-loop_NTPase"/>
</dbReference>
<dbReference type="EMBL" id="JAGTTL010000031">
    <property type="protein sequence ID" value="KAK6297889.1"/>
    <property type="molecule type" value="Genomic_DNA"/>
</dbReference>
<evidence type="ECO:0000313" key="4">
    <source>
        <dbReference type="EMBL" id="KAK6297889.1"/>
    </source>
</evidence>
<evidence type="ECO:0000256" key="3">
    <source>
        <dbReference type="SAM" id="MobiDB-lite"/>
    </source>
</evidence>
<dbReference type="Gene3D" id="3.40.50.300">
    <property type="entry name" value="P-loop containing nucleotide triphosphate hydrolases"/>
    <property type="match status" value="1"/>
</dbReference>
<reference evidence="4 5" key="1">
    <citation type="submission" date="2021-04" db="EMBL/GenBank/DDBJ databases">
        <authorList>
            <person name="De Guttry C."/>
            <person name="Zahm M."/>
            <person name="Klopp C."/>
            <person name="Cabau C."/>
            <person name="Louis A."/>
            <person name="Berthelot C."/>
            <person name="Parey E."/>
            <person name="Roest Crollius H."/>
            <person name="Montfort J."/>
            <person name="Robinson-Rechavi M."/>
            <person name="Bucao C."/>
            <person name="Bouchez O."/>
            <person name="Gislard M."/>
            <person name="Lluch J."/>
            <person name="Milhes M."/>
            <person name="Lampietro C."/>
            <person name="Lopez Roques C."/>
            <person name="Donnadieu C."/>
            <person name="Braasch I."/>
            <person name="Desvignes T."/>
            <person name="Postlethwait J."/>
            <person name="Bobe J."/>
            <person name="Wedekind C."/>
            <person name="Guiguen Y."/>
        </authorList>
    </citation>
    <scope>NUCLEOTIDE SEQUENCE [LARGE SCALE GENOMIC DNA]</scope>
    <source>
        <strain evidence="4">Cs_M1</strain>
        <tissue evidence="4">Blood</tissue>
    </source>
</reference>
<dbReference type="Proteomes" id="UP001356427">
    <property type="component" value="Unassembled WGS sequence"/>
</dbReference>
<keyword evidence="5" id="KW-1185">Reference proteome</keyword>
<dbReference type="InterPro" id="IPR050100">
    <property type="entry name" value="TRAFAC_GTPase_members"/>
</dbReference>
<dbReference type="GO" id="GO:0005525">
    <property type="term" value="F:GTP binding"/>
    <property type="evidence" value="ECO:0007669"/>
    <property type="project" value="UniProtKB-KW"/>
</dbReference>
<protein>
    <submittedName>
        <fullName evidence="4">Uncharacterized protein</fullName>
    </submittedName>
</protein>
<name>A0AAN8QAS7_9TELE</name>
<comment type="caution">
    <text evidence="4">The sequence shown here is derived from an EMBL/GenBank/DDBJ whole genome shotgun (WGS) entry which is preliminary data.</text>
</comment>
<evidence type="ECO:0000256" key="2">
    <source>
        <dbReference type="ARBA" id="ARBA00023134"/>
    </source>
</evidence>